<dbReference type="RefSeq" id="WP_011394983.1">
    <property type="nucleotide sequence ID" value="NC_007645.1"/>
</dbReference>
<dbReference type="Proteomes" id="UP000000238">
    <property type="component" value="Chromosome"/>
</dbReference>
<evidence type="ECO:0000313" key="17">
    <source>
        <dbReference type="Proteomes" id="UP000000238"/>
    </source>
</evidence>
<dbReference type="AlphaFoldDB" id="Q2SN66"/>
<evidence type="ECO:0000256" key="8">
    <source>
        <dbReference type="ARBA" id="ARBA00022842"/>
    </source>
</evidence>
<comment type="cofactor">
    <cofactor evidence="2">
        <name>Mg(2+)</name>
        <dbReference type="ChEBI" id="CHEBI:18420"/>
    </cofactor>
</comment>
<dbReference type="OrthoDB" id="9803322at2"/>
<protein>
    <recommendedName>
        <fullName evidence="5">phosphomannomutase</fullName>
        <ecNumber evidence="5">5.4.2.8</ecNumber>
    </recommendedName>
</protein>
<keyword evidence="6" id="KW-0597">Phosphoprotein</keyword>
<gene>
    <name evidence="16" type="ordered locus">HCH_01025</name>
</gene>
<feature type="domain" description="Alpha-D-phosphohexomutase alpha/beta/alpha" evidence="14">
    <location>
        <begin position="577"/>
        <end position="674"/>
    </location>
</feature>
<dbReference type="Gene3D" id="3.30.310.50">
    <property type="entry name" value="Alpha-D-phosphohexomutase, C-terminal domain"/>
    <property type="match status" value="1"/>
</dbReference>
<keyword evidence="8" id="KW-0460">Magnesium</keyword>
<feature type="compositionally biased region" description="Low complexity" evidence="10">
    <location>
        <begin position="356"/>
        <end position="371"/>
    </location>
</feature>
<keyword evidence="11" id="KW-1133">Transmembrane helix</keyword>
<dbReference type="PANTHER" id="PTHR43771">
    <property type="entry name" value="PHOSPHOMANNOMUTASE"/>
    <property type="match status" value="1"/>
</dbReference>
<dbReference type="EC" id="5.4.2.8" evidence="5"/>
<dbReference type="SUPFAM" id="SSF53738">
    <property type="entry name" value="Phosphoglucomutase, first 3 domains"/>
    <property type="match status" value="3"/>
</dbReference>
<evidence type="ECO:0000259" key="12">
    <source>
        <dbReference type="Pfam" id="PF00408"/>
    </source>
</evidence>
<feature type="domain" description="Alpha-D-phosphohexomutase C-terminal" evidence="12">
    <location>
        <begin position="794"/>
        <end position="869"/>
    </location>
</feature>
<feature type="region of interest" description="Disordered" evidence="10">
    <location>
        <begin position="356"/>
        <end position="381"/>
    </location>
</feature>
<feature type="region of interest" description="Disordered" evidence="10">
    <location>
        <begin position="1"/>
        <end position="35"/>
    </location>
</feature>
<evidence type="ECO:0000256" key="10">
    <source>
        <dbReference type="SAM" id="MobiDB-lite"/>
    </source>
</evidence>
<feature type="transmembrane region" description="Helical" evidence="11">
    <location>
        <begin position="39"/>
        <end position="64"/>
    </location>
</feature>
<evidence type="ECO:0000256" key="5">
    <source>
        <dbReference type="ARBA" id="ARBA00012730"/>
    </source>
</evidence>
<dbReference type="InterPro" id="IPR005841">
    <property type="entry name" value="Alpha-D-phosphohexomutase_SF"/>
</dbReference>
<dbReference type="FunFam" id="3.40.120.10:FF:000025">
    <property type="entry name" value="Phosphomannomutase"/>
    <property type="match status" value="1"/>
</dbReference>
<evidence type="ECO:0000256" key="2">
    <source>
        <dbReference type="ARBA" id="ARBA00001946"/>
    </source>
</evidence>
<dbReference type="Pfam" id="PF00408">
    <property type="entry name" value="PGM_PMM_IV"/>
    <property type="match status" value="1"/>
</dbReference>
<dbReference type="InterPro" id="IPR005844">
    <property type="entry name" value="A-D-PHexomutase_a/b/a-I"/>
</dbReference>
<sequence length="882" mass="94804">MKPMKKKQAETNGKANGNGAKKPKPAPANNSKQTETKGLAGPGLFTGLSAVLAALCVVITAFVLKSTVLQPLVDEVNAATQKSNLDAAVSVINNRLKFIEDQVAVLAGSVDAARFVDDQVRAQVTGIATKTLPAAVRAVAFPKGRGVRDTESPVPVSFASLDMVRNVEQGKPVRLEAFVSNEKWFIQVVKPVQTDSNVIVGTVLVMFSTEILEPTWRQTGGGKYQLLQSAGGQQRVVIEHGQGSGDKLVGSTALPQWQVAYYPNESARFSYSDQTLWVVALAIALLAAGLAAAPVFLLTKKVRKDISTVTAFGQACIMGEKPSSPKISLLAFHSMVVLLDQARQIAVKRSIPTKSKATAAETETAPAKKTSQPAKKEEAAPLFQNDDALDISMLGDDDDLLGLHDDEPASDFGEGASMEVNESQVVNVSDTIFRAYDIRGVVNDTLDAKVMYEIGRALGSEARQRNVTDMCLGYDGRESSPALAKALAQGIMATGVNVINVGLVPTPVLYFAAHHTQTLSGAMVTGSHNPAEYNGVKMMLAGDTLAQAEIQKLLQRIRTQNYVKGQGELRNQDIRQNYIDAIVNDIAVAAPLKVVLDAGNGVAGDIAPKLIEELGCEVTPLFCEVDGNFPNHHPDPGKPENLQALIAKVKEVGADIGVAFDGDGDRIGVVTAKGKIIWPDRLLMLFAKDVVSRNPGADVIFDVKCSRRLNSLISSYGGRPIMWRTGHSLIKAKMKETGALLAGEMSGHIFFKERWFGFDDGIYSAARLLEILGIDERNADAVFDEFPEDVSTPEINVAVSDSSKFMVMEKLSQNASWGDGNVSSIDGVRVEYADGWGLCRASNTTPVLVMRFEAESQEALARIQKVFRDQLLAVDPSLSIPF</sequence>
<dbReference type="InterPro" id="IPR005845">
    <property type="entry name" value="A-D-PHexomutase_a/b/a-II"/>
</dbReference>
<evidence type="ECO:0000256" key="6">
    <source>
        <dbReference type="ARBA" id="ARBA00022553"/>
    </source>
</evidence>
<dbReference type="PANTHER" id="PTHR43771:SF2">
    <property type="entry name" value="PHOSPHOMANNOMUTASE_PHOSPHOGLUCOMUTASE"/>
    <property type="match status" value="1"/>
</dbReference>
<dbReference type="HOGENOM" id="CLU_013562_0_1_6"/>
<evidence type="ECO:0000256" key="1">
    <source>
        <dbReference type="ARBA" id="ARBA00000586"/>
    </source>
</evidence>
<dbReference type="GO" id="GO:0004615">
    <property type="term" value="F:phosphomannomutase activity"/>
    <property type="evidence" value="ECO:0007669"/>
    <property type="project" value="UniProtKB-EC"/>
</dbReference>
<evidence type="ECO:0000256" key="9">
    <source>
        <dbReference type="ARBA" id="ARBA00023235"/>
    </source>
</evidence>
<keyword evidence="7" id="KW-0479">Metal-binding</keyword>
<dbReference type="PRINTS" id="PR00509">
    <property type="entry name" value="PGMPMM"/>
</dbReference>
<evidence type="ECO:0000256" key="4">
    <source>
        <dbReference type="ARBA" id="ARBA00010231"/>
    </source>
</evidence>
<comment type="similarity">
    <text evidence="4">Belongs to the phosphohexose mutase family.</text>
</comment>
<keyword evidence="11" id="KW-0812">Transmembrane</keyword>
<dbReference type="InterPro" id="IPR016055">
    <property type="entry name" value="A-D-PHexomutase_a/b/a-I/II/III"/>
</dbReference>
<dbReference type="GO" id="GO:0046872">
    <property type="term" value="F:metal ion binding"/>
    <property type="evidence" value="ECO:0007669"/>
    <property type="project" value="UniProtKB-KW"/>
</dbReference>
<dbReference type="KEGG" id="hch:HCH_01025"/>
<dbReference type="InterPro" id="IPR005846">
    <property type="entry name" value="A-D-PHexomutase_a/b/a-III"/>
</dbReference>
<evidence type="ECO:0000313" key="16">
    <source>
        <dbReference type="EMBL" id="ABC27908.1"/>
    </source>
</evidence>
<dbReference type="InterPro" id="IPR036900">
    <property type="entry name" value="A-D-PHexomutase_C_sf"/>
</dbReference>
<dbReference type="InterPro" id="IPR005843">
    <property type="entry name" value="A-D-PHexomutase_C"/>
</dbReference>
<keyword evidence="17" id="KW-1185">Reference proteome</keyword>
<dbReference type="Pfam" id="PF02879">
    <property type="entry name" value="PGM_PMM_II"/>
    <property type="match status" value="1"/>
</dbReference>
<dbReference type="Pfam" id="PF02878">
    <property type="entry name" value="PGM_PMM_I"/>
    <property type="match status" value="1"/>
</dbReference>
<evidence type="ECO:0000256" key="3">
    <source>
        <dbReference type="ARBA" id="ARBA00004699"/>
    </source>
</evidence>
<dbReference type="FunFam" id="3.40.120.10:FF:000021">
    <property type="entry name" value="Phosphomannomutase/phosphoglucomutase"/>
    <property type="match status" value="1"/>
</dbReference>
<dbReference type="STRING" id="349521.HCH_01025"/>
<comment type="pathway">
    <text evidence="3">Nucleotide-sugar biosynthesis; GDP-alpha-D-mannose biosynthesis; alpha-D-mannose 1-phosphate from D-fructose 6-phosphate: step 2/2.</text>
</comment>
<proteinExistence type="inferred from homology"/>
<dbReference type="GO" id="GO:0005975">
    <property type="term" value="P:carbohydrate metabolic process"/>
    <property type="evidence" value="ECO:0007669"/>
    <property type="project" value="InterPro"/>
</dbReference>
<evidence type="ECO:0000256" key="7">
    <source>
        <dbReference type="ARBA" id="ARBA00022723"/>
    </source>
</evidence>
<dbReference type="CDD" id="cd03089">
    <property type="entry name" value="PMM_PGM"/>
    <property type="match status" value="1"/>
</dbReference>
<name>Q2SN66_HAHCH</name>
<organism evidence="16 17">
    <name type="scientific">Hahella chejuensis (strain KCTC 2396)</name>
    <dbReference type="NCBI Taxonomy" id="349521"/>
    <lineage>
        <taxon>Bacteria</taxon>
        <taxon>Pseudomonadati</taxon>
        <taxon>Pseudomonadota</taxon>
        <taxon>Gammaproteobacteria</taxon>
        <taxon>Oceanospirillales</taxon>
        <taxon>Hahellaceae</taxon>
        <taxon>Hahella</taxon>
    </lineage>
</organism>
<feature type="domain" description="Alpha-D-phosphohexomutase alpha/beta/alpha" evidence="15">
    <location>
        <begin position="679"/>
        <end position="786"/>
    </location>
</feature>
<keyword evidence="11" id="KW-0472">Membrane</keyword>
<keyword evidence="9" id="KW-0413">Isomerase</keyword>
<evidence type="ECO:0000259" key="15">
    <source>
        <dbReference type="Pfam" id="PF02880"/>
    </source>
</evidence>
<dbReference type="SUPFAM" id="SSF55957">
    <property type="entry name" value="Phosphoglucomutase, C-terminal domain"/>
    <property type="match status" value="1"/>
</dbReference>
<accession>Q2SN66</accession>
<feature type="transmembrane region" description="Helical" evidence="11">
    <location>
        <begin position="276"/>
        <end position="298"/>
    </location>
</feature>
<dbReference type="Pfam" id="PF02880">
    <property type="entry name" value="PGM_PMM_III"/>
    <property type="match status" value="1"/>
</dbReference>
<comment type="catalytic activity">
    <reaction evidence="1">
        <text>alpha-D-mannose 1-phosphate = D-mannose 6-phosphate</text>
        <dbReference type="Rhea" id="RHEA:11140"/>
        <dbReference type="ChEBI" id="CHEBI:58409"/>
        <dbReference type="ChEBI" id="CHEBI:58735"/>
        <dbReference type="EC" id="5.4.2.8"/>
    </reaction>
</comment>
<dbReference type="EMBL" id="CP000155">
    <property type="protein sequence ID" value="ABC27908.1"/>
    <property type="molecule type" value="Genomic_DNA"/>
</dbReference>
<evidence type="ECO:0000259" key="13">
    <source>
        <dbReference type="Pfam" id="PF02878"/>
    </source>
</evidence>
<evidence type="ECO:0000259" key="14">
    <source>
        <dbReference type="Pfam" id="PF02879"/>
    </source>
</evidence>
<reference evidence="16 17" key="1">
    <citation type="journal article" date="2005" name="Nucleic Acids Res.">
        <title>Genomic blueprint of Hahella chejuensis, a marine microbe producing an algicidal agent.</title>
        <authorList>
            <person name="Jeong H."/>
            <person name="Yim J.H."/>
            <person name="Lee C."/>
            <person name="Choi S.-H."/>
            <person name="Park Y.K."/>
            <person name="Yoon S.H."/>
            <person name="Hur C.-G."/>
            <person name="Kang H.-Y."/>
            <person name="Kim D."/>
            <person name="Lee H.H."/>
            <person name="Park K.H."/>
            <person name="Park S.-H."/>
            <person name="Park H.-S."/>
            <person name="Lee H.K."/>
            <person name="Oh T.K."/>
            <person name="Kim J.F."/>
        </authorList>
    </citation>
    <scope>NUCLEOTIDE SEQUENCE [LARGE SCALE GENOMIC DNA]</scope>
    <source>
        <strain evidence="16 17">KCTC 2396</strain>
    </source>
</reference>
<dbReference type="Gene3D" id="3.40.120.10">
    <property type="entry name" value="Alpha-D-Glucose-1,6-Bisphosphate, subunit A, domain 3"/>
    <property type="match status" value="3"/>
</dbReference>
<dbReference type="eggNOG" id="COG1109">
    <property type="taxonomic scope" value="Bacteria"/>
</dbReference>
<feature type="domain" description="Alpha-D-phosphohexomutase alpha/beta/alpha" evidence="13">
    <location>
        <begin position="432"/>
        <end position="560"/>
    </location>
</feature>
<evidence type="ECO:0000256" key="11">
    <source>
        <dbReference type="SAM" id="Phobius"/>
    </source>
</evidence>